<evidence type="ECO:0000313" key="3">
    <source>
        <dbReference type="Proteomes" id="UP000280104"/>
    </source>
</evidence>
<accession>A0A7H4LLG7</accession>
<dbReference type="EMBL" id="LS480641">
    <property type="protein sequence ID" value="SPT19455.1"/>
    <property type="molecule type" value="Genomic_DNA"/>
</dbReference>
<dbReference type="Proteomes" id="UP000280104">
    <property type="component" value="Chromosome II"/>
</dbReference>
<proteinExistence type="predicted"/>
<feature type="domain" description="DUF1618" evidence="1">
    <location>
        <begin position="243"/>
        <end position="384"/>
    </location>
</feature>
<name>A0A7H4LLG7_WHEAT</name>
<dbReference type="AlphaFoldDB" id="A0A7H4LLG7"/>
<organism evidence="2 3">
    <name type="scientific">Triticum aestivum</name>
    <name type="common">Wheat</name>
    <dbReference type="NCBI Taxonomy" id="4565"/>
    <lineage>
        <taxon>Eukaryota</taxon>
        <taxon>Viridiplantae</taxon>
        <taxon>Streptophyta</taxon>
        <taxon>Embryophyta</taxon>
        <taxon>Tracheophyta</taxon>
        <taxon>Spermatophyta</taxon>
        <taxon>Magnoliopsida</taxon>
        <taxon>Liliopsida</taxon>
        <taxon>Poales</taxon>
        <taxon>Poaceae</taxon>
        <taxon>BOP clade</taxon>
        <taxon>Pooideae</taxon>
        <taxon>Triticodae</taxon>
        <taxon>Triticeae</taxon>
        <taxon>Triticinae</taxon>
        <taxon>Triticum</taxon>
    </lineage>
</organism>
<evidence type="ECO:0000313" key="2">
    <source>
        <dbReference type="EMBL" id="SPT19455.1"/>
    </source>
</evidence>
<reference evidence="2 3" key="1">
    <citation type="submission" date="2018-05" db="EMBL/GenBank/DDBJ databases">
        <authorList>
            <person name="Thind KAUR A."/>
        </authorList>
    </citation>
    <scope>NUCLEOTIDE SEQUENCE [LARGE SCALE GENOMIC DNA]</scope>
</reference>
<dbReference type="Pfam" id="PF07762">
    <property type="entry name" value="DUF1618"/>
    <property type="match status" value="1"/>
</dbReference>
<sequence length="435" mass="48546">MSCHVAKRRHKYCCCEQFTQIQEKAPTHAVTAATTMPMDPPDEFRRPFWVLLHIHAYARRSRKSAAAEGRGRNNEILRASLLPNHPPHPSNLYLYRKNGPFGDTPCVLSMVDSLILFHAYTGPELRFPPARLCDFFVYRADPNEPSLKLLPHPPCSVDRDDPFGIFPRGDKHYTIASLVPSISSAYDHVLHLFDSETQIWSRKDLIVASPQANFPVDAPVSTKQILSQHHTSTLITLGGTIAWVDLWRGIVFCDMLSEHHALSGVPLPLPLTLGPARHYRGIALLGGCIRLVEVDSEIVDLPGTCDGETGWPIGRTENWTITTWINKSDKGERNSYAAWDKVTTLRGSDIILGDHSVKLPIGLQNLFVSDPAISMDDGDGDVVYLTARQKYMHPKSWVLAVDTRNRKVQNIAYSGHLPAGMPRIDGNYCTCSISN</sequence>
<protein>
    <recommendedName>
        <fullName evidence="1">DUF1618 domain-containing protein</fullName>
    </recommendedName>
</protein>
<dbReference type="InterPro" id="IPR011676">
    <property type="entry name" value="DUF1618"/>
</dbReference>
<evidence type="ECO:0000259" key="1">
    <source>
        <dbReference type="Pfam" id="PF07762"/>
    </source>
</evidence>
<gene>
    <name evidence="2" type="ORF">CAMPLR22A2D_LOCUS4071</name>
</gene>
<dbReference type="PANTHER" id="PTHR33074:SF66">
    <property type="entry name" value="DUF1618 DOMAIN-CONTAINING PROTEIN"/>
    <property type="match status" value="1"/>
</dbReference>
<dbReference type="PANTHER" id="PTHR33074">
    <property type="entry name" value="EXPRESSED PROTEIN-RELATED"/>
    <property type="match status" value="1"/>
</dbReference>